<gene>
    <name evidence="2" type="ORF">YA0853_08000</name>
</gene>
<dbReference type="Pfam" id="PF11604">
    <property type="entry name" value="CusF_Ec"/>
    <property type="match status" value="1"/>
</dbReference>
<dbReference type="InterPro" id="IPR021647">
    <property type="entry name" value="CusF_Ec"/>
</dbReference>
<proteinExistence type="predicted"/>
<evidence type="ECO:0000313" key="3">
    <source>
        <dbReference type="Proteomes" id="UP000645865"/>
    </source>
</evidence>
<evidence type="ECO:0000313" key="2">
    <source>
        <dbReference type="EMBL" id="MBI6623614.1"/>
    </source>
</evidence>
<organism evidence="2 3">
    <name type="scientific">Pseudomonas rhodesiae</name>
    <dbReference type="NCBI Taxonomy" id="76760"/>
    <lineage>
        <taxon>Bacteria</taxon>
        <taxon>Pseudomonadati</taxon>
        <taxon>Pseudomonadota</taxon>
        <taxon>Gammaproteobacteria</taxon>
        <taxon>Pseudomonadales</taxon>
        <taxon>Pseudomonadaceae</taxon>
        <taxon>Pseudomonas</taxon>
    </lineage>
</organism>
<evidence type="ECO:0000256" key="1">
    <source>
        <dbReference type="SAM" id="SignalP"/>
    </source>
</evidence>
<protein>
    <submittedName>
        <fullName evidence="2">Copper-binding protein</fullName>
    </submittedName>
</protein>
<accession>A0A8I1JCB0</accession>
<sequence>MLSVTAAAWTPGAFAQAAPANQAAAPASADLTDGEIRKVDKTTGKITIKHGRIKHLDMPAMTMVFQARDATLLDKVQAGDKVRFGADKDGEKLIVTDIQPIR</sequence>
<keyword evidence="1" id="KW-0732">Signal</keyword>
<dbReference type="Gene3D" id="2.40.50.320">
    <property type="entry name" value="Copper binding periplasmic protein CusF"/>
    <property type="match status" value="1"/>
</dbReference>
<dbReference type="AlphaFoldDB" id="A0A8I1JCB0"/>
<feature type="signal peptide" evidence="1">
    <location>
        <begin position="1"/>
        <end position="17"/>
    </location>
</feature>
<name>A0A8I1JCB0_9PSED</name>
<comment type="caution">
    <text evidence="2">The sequence shown here is derived from an EMBL/GenBank/DDBJ whole genome shotgun (WGS) entry which is preliminary data.</text>
</comment>
<dbReference type="Proteomes" id="UP000645865">
    <property type="component" value="Unassembled WGS sequence"/>
</dbReference>
<dbReference type="EMBL" id="JAEILH010000011">
    <property type="protein sequence ID" value="MBI6623614.1"/>
    <property type="molecule type" value="Genomic_DNA"/>
</dbReference>
<reference evidence="2" key="1">
    <citation type="submission" date="2020-12" db="EMBL/GenBank/DDBJ databases">
        <title>Comparative genomic insights into the epidemiology and virulence of plant pathogenic Pseudomonads from Turkey.</title>
        <authorList>
            <person name="Dillon M."/>
            <person name="Ruiz-Bedoya T."/>
            <person name="Bendalovic-Torma C."/>
            <person name="Guttman K.M."/>
            <person name="Kwak H."/>
            <person name="Middleton M.A."/>
            <person name="Wang P.W."/>
            <person name="Horuz S."/>
            <person name="Aysan Y."/>
            <person name="Guttman D.S."/>
        </authorList>
    </citation>
    <scope>NUCLEOTIDE SEQUENCE</scope>
    <source>
        <strain evidence="2">S5_IA_3a</strain>
    </source>
</reference>
<dbReference type="InterPro" id="IPR042230">
    <property type="entry name" value="CusF_sf"/>
</dbReference>
<feature type="chain" id="PRO_5034654136" evidence="1">
    <location>
        <begin position="18"/>
        <end position="102"/>
    </location>
</feature>